<dbReference type="PANTHER" id="PTHR43280:SF34">
    <property type="entry name" value="ARAC-FAMILY TRANSCRIPTIONAL REGULATOR"/>
    <property type="match status" value="1"/>
</dbReference>
<dbReference type="STRING" id="229205.SAMN05444372_107190"/>
<reference evidence="6" key="1">
    <citation type="submission" date="2016-11" db="EMBL/GenBank/DDBJ databases">
        <authorList>
            <person name="Varghese N."/>
            <person name="Submissions S."/>
        </authorList>
    </citation>
    <scope>NUCLEOTIDE SEQUENCE [LARGE SCALE GENOMIC DNA]</scope>
    <source>
        <strain evidence="6">DSM 17659</strain>
    </source>
</reference>
<dbReference type="SMART" id="SM00342">
    <property type="entry name" value="HTH_ARAC"/>
    <property type="match status" value="1"/>
</dbReference>
<dbReference type="Gene3D" id="1.10.10.60">
    <property type="entry name" value="Homeodomain-like"/>
    <property type="match status" value="2"/>
</dbReference>
<keyword evidence="1 5" id="KW-0238">DNA-binding</keyword>
<evidence type="ECO:0000256" key="3">
    <source>
        <dbReference type="SAM" id="SignalP"/>
    </source>
</evidence>
<organism evidence="5 6">
    <name type="scientific">Flavobacterium micromati</name>
    <dbReference type="NCBI Taxonomy" id="229205"/>
    <lineage>
        <taxon>Bacteria</taxon>
        <taxon>Pseudomonadati</taxon>
        <taxon>Bacteroidota</taxon>
        <taxon>Flavobacteriia</taxon>
        <taxon>Flavobacteriales</taxon>
        <taxon>Flavobacteriaceae</taxon>
        <taxon>Flavobacterium</taxon>
    </lineage>
</organism>
<name>A0A1M5L3R3_9FLAO</name>
<dbReference type="InterPro" id="IPR011990">
    <property type="entry name" value="TPR-like_helical_dom_sf"/>
</dbReference>
<evidence type="ECO:0000259" key="4">
    <source>
        <dbReference type="PROSITE" id="PS01124"/>
    </source>
</evidence>
<keyword evidence="3" id="KW-0732">Signal</keyword>
<feature type="domain" description="HTH araC/xylS-type" evidence="4">
    <location>
        <begin position="476"/>
        <end position="568"/>
    </location>
</feature>
<dbReference type="RefSeq" id="WP_073019512.1">
    <property type="nucleotide sequence ID" value="NZ_FQWF01000007.1"/>
</dbReference>
<dbReference type="PROSITE" id="PS01124">
    <property type="entry name" value="HTH_ARAC_FAMILY_2"/>
    <property type="match status" value="1"/>
</dbReference>
<feature type="signal peptide" evidence="3">
    <location>
        <begin position="1"/>
        <end position="21"/>
    </location>
</feature>
<dbReference type="GO" id="GO:0003700">
    <property type="term" value="F:DNA-binding transcription factor activity"/>
    <property type="evidence" value="ECO:0007669"/>
    <property type="project" value="InterPro"/>
</dbReference>
<evidence type="ECO:0000313" key="6">
    <source>
        <dbReference type="Proteomes" id="UP000184020"/>
    </source>
</evidence>
<evidence type="ECO:0000256" key="1">
    <source>
        <dbReference type="ARBA" id="ARBA00023125"/>
    </source>
</evidence>
<dbReference type="AlphaFoldDB" id="A0A1M5L3R3"/>
<keyword evidence="2" id="KW-1133">Transmembrane helix</keyword>
<dbReference type="SUPFAM" id="SSF48452">
    <property type="entry name" value="TPR-like"/>
    <property type="match status" value="1"/>
</dbReference>
<keyword evidence="6" id="KW-1185">Reference proteome</keyword>
<proteinExistence type="predicted"/>
<evidence type="ECO:0000313" key="5">
    <source>
        <dbReference type="EMBL" id="SHG59429.1"/>
    </source>
</evidence>
<dbReference type="InterPro" id="IPR018060">
    <property type="entry name" value="HTH_AraC"/>
</dbReference>
<dbReference type="Proteomes" id="UP000184020">
    <property type="component" value="Unassembled WGS sequence"/>
</dbReference>
<gene>
    <name evidence="5" type="ORF">SAMN05444372_107190</name>
</gene>
<keyword evidence="2" id="KW-0812">Transmembrane</keyword>
<dbReference type="OrthoDB" id="5295174at2"/>
<feature type="chain" id="PRO_5009911896" evidence="3">
    <location>
        <begin position="22"/>
        <end position="575"/>
    </location>
</feature>
<dbReference type="Pfam" id="PF12833">
    <property type="entry name" value="HTH_18"/>
    <property type="match status" value="1"/>
</dbReference>
<dbReference type="PANTHER" id="PTHR43280">
    <property type="entry name" value="ARAC-FAMILY TRANSCRIPTIONAL REGULATOR"/>
    <property type="match status" value="1"/>
</dbReference>
<feature type="transmembrane region" description="Helical" evidence="2">
    <location>
        <begin position="389"/>
        <end position="409"/>
    </location>
</feature>
<protein>
    <submittedName>
        <fullName evidence="5">AraC-type DNA-binding protein</fullName>
    </submittedName>
</protein>
<keyword evidence="2" id="KW-0472">Membrane</keyword>
<sequence>MKYLLPTKTIFFLLFPLFLHSQITIHNHTSLSYNAIDDNYFRVQGDYKKQVAWTKVYLEKAKRDRKAIRIARGYYLVALLFYTNKPVKAIQYLDSVIKYSKIDPNKFFPAAAYCEKASLLVQERKFDEALLNFNLAEQVALKTNIDYYYVVRNAIGTTKSEEMGEVDEALKLYQECFAYYQTKEYRGDYYSWDYQNIIFGLADVYKALHKTDSTTFYNTLGYKEALITKNKEYQLLFTLNEGANQVDKKNYAAALDSISKALPGLIKLKNEGNILASYYYSGKAYSGLGNKTKAVQNFIKVDSMYTIKKRITPEFVSGYSYLIDYYKKTGDKEKQLHYITVFMHIDSVLQKNYKHLNKVLLKEYDTPHLFAEKENLILSLQKNQTTSSFGMLALIISTITITGFATYQFNQKKQYRKRFEAIVHPASTTVETSSAQETSVPTSEVKESQEQQSIPADIVQELLTKLTTFENNKAYLEKTISIQKLAVSLNTNIKYLSKVINENKGKTFVNYINDLRVDYASIQLQIQPKLRKYTIQALAHEFGFNSAASFSAAFNKTYKINPTYFIKELESLNES</sequence>
<dbReference type="Gene3D" id="1.25.40.10">
    <property type="entry name" value="Tetratricopeptide repeat domain"/>
    <property type="match status" value="2"/>
</dbReference>
<accession>A0A1M5L3R3</accession>
<dbReference type="GO" id="GO:0043565">
    <property type="term" value="F:sequence-specific DNA binding"/>
    <property type="evidence" value="ECO:0007669"/>
    <property type="project" value="InterPro"/>
</dbReference>
<dbReference type="EMBL" id="FQWF01000007">
    <property type="protein sequence ID" value="SHG59429.1"/>
    <property type="molecule type" value="Genomic_DNA"/>
</dbReference>
<evidence type="ECO:0000256" key="2">
    <source>
        <dbReference type="SAM" id="Phobius"/>
    </source>
</evidence>